<dbReference type="EMBL" id="HBGE01002667">
    <property type="protein sequence ID" value="CAD9088575.1"/>
    <property type="molecule type" value="Transcribed_RNA"/>
</dbReference>
<accession>A0A7S1KXJ5</accession>
<dbReference type="AlphaFoldDB" id="A0A7S1KXJ5"/>
<reference evidence="1" key="1">
    <citation type="submission" date="2021-01" db="EMBL/GenBank/DDBJ databases">
        <authorList>
            <person name="Corre E."/>
            <person name="Pelletier E."/>
            <person name="Niang G."/>
            <person name="Scheremetjew M."/>
            <person name="Finn R."/>
            <person name="Kale V."/>
            <person name="Holt S."/>
            <person name="Cochrane G."/>
            <person name="Meng A."/>
            <person name="Brown T."/>
            <person name="Cohen L."/>
        </authorList>
    </citation>
    <scope>NUCLEOTIDE SEQUENCE</scope>
    <source>
        <strain evidence="1">OF101</strain>
    </source>
</reference>
<proteinExistence type="predicted"/>
<organism evidence="1">
    <name type="scientific">Alexandrium catenella</name>
    <name type="common">Red tide dinoflagellate</name>
    <name type="synonym">Gonyaulax catenella</name>
    <dbReference type="NCBI Taxonomy" id="2925"/>
    <lineage>
        <taxon>Eukaryota</taxon>
        <taxon>Sar</taxon>
        <taxon>Alveolata</taxon>
        <taxon>Dinophyceae</taxon>
        <taxon>Gonyaulacales</taxon>
        <taxon>Pyrocystaceae</taxon>
        <taxon>Alexandrium</taxon>
    </lineage>
</organism>
<sequence>MPPPPSAAMATLQWASPVSDSLWDSVKHAAGMVCQRSGAYLTGQYQYIFHNQTSWTVKLHLVDDDPTQKGKANSQCGGQGYFLTLPVGSHNVEIPMKSSLVTITGGFFHATKGCYEIFWDRRRFAWKPSLSIAVQQRHSTNANVFRSDVTPGAELVVQLEQAHEAFAIFTPSCTLTTQQSLEIAYSCVGGKWRPAAVMDVLPGGLLQLEDGTVQHPLEQPTLVPSGPAQSLEPEVWEAAVMAGGQQLVMPMQQESLAPAEGAAGQSLHAHCNSQDAWDKAEVTKGLPAIDRLDFASAFGNMTANIEPVALPADEKVFADRSATLQYGACKSSTIVHPEDQSKILKTM</sequence>
<gene>
    <name evidence="1" type="ORF">ACAT0790_LOCUS1639</name>
</gene>
<protein>
    <submittedName>
        <fullName evidence="1">Uncharacterized protein</fullName>
    </submittedName>
</protein>
<evidence type="ECO:0000313" key="1">
    <source>
        <dbReference type="EMBL" id="CAD9088575.1"/>
    </source>
</evidence>
<name>A0A7S1KXJ5_ALECA</name>